<dbReference type="EMBL" id="JAEPQZ010000006">
    <property type="protein sequence ID" value="KAG2179946.1"/>
    <property type="molecule type" value="Genomic_DNA"/>
</dbReference>
<dbReference type="PANTHER" id="PTHR21206">
    <property type="entry name" value="SLD5 PROTEIN"/>
    <property type="match status" value="1"/>
</dbReference>
<evidence type="ECO:0000259" key="2">
    <source>
        <dbReference type="Pfam" id="PF16922"/>
    </source>
</evidence>
<proteinExistence type="inferred from homology"/>
<dbReference type="GO" id="GO:0000727">
    <property type="term" value="P:double-strand break repair via break-induced replication"/>
    <property type="evidence" value="ECO:0007669"/>
    <property type="project" value="TreeGrafter"/>
</dbReference>
<comment type="function">
    <text evidence="1">The GINS complex plays an essential role in the initiation of DNA replication.</text>
</comment>
<dbReference type="InterPro" id="IPR036224">
    <property type="entry name" value="GINS_bundle-like_dom_sf"/>
</dbReference>
<dbReference type="PANTHER" id="PTHR21206:SF0">
    <property type="entry name" value="DNA REPLICATION COMPLEX GINS PROTEIN SLD5"/>
    <property type="match status" value="1"/>
</dbReference>
<evidence type="ECO:0000313" key="4">
    <source>
        <dbReference type="Proteomes" id="UP000654370"/>
    </source>
</evidence>
<dbReference type="AlphaFoldDB" id="A0A8H7UBY4"/>
<keyword evidence="1" id="KW-0539">Nucleus</keyword>
<dbReference type="InterPro" id="IPR008591">
    <property type="entry name" value="GINS_Sld5"/>
</dbReference>
<dbReference type="Pfam" id="PF16922">
    <property type="entry name" value="SLD5_C"/>
    <property type="match status" value="1"/>
</dbReference>
<dbReference type="GO" id="GO:0006261">
    <property type="term" value="P:DNA-templated DNA replication"/>
    <property type="evidence" value="ECO:0007669"/>
    <property type="project" value="InterPro"/>
</dbReference>
<sequence length="179" mass="20578">MDNHSSLSSSINITQSSNALYEATFDDELNTDDVAELTEIWINERNCPEILPYKKRLIEDLMELIEHQARTTLPDVRERLSDKEIEYAQSYQELLEKHYTKSFLGSLPQSQQDVNEKFNNLSSVSVPDDYSAVIIRGKENEGDIQLDSRGEITLSPTSIYMVRYSDVQLLLEEGRVELI</sequence>
<comment type="similarity">
    <text evidence="1">Belongs to the GINS4/SLD5 family.</text>
</comment>
<dbReference type="Proteomes" id="UP000654370">
    <property type="component" value="Unassembled WGS sequence"/>
</dbReference>
<accession>A0A8H7UBY4</accession>
<name>A0A8H7UBY4_MORIS</name>
<organism evidence="3 4">
    <name type="scientific">Mortierella isabellina</name>
    <name type="common">Filamentous fungus</name>
    <name type="synonym">Umbelopsis isabellina</name>
    <dbReference type="NCBI Taxonomy" id="91625"/>
    <lineage>
        <taxon>Eukaryota</taxon>
        <taxon>Fungi</taxon>
        <taxon>Fungi incertae sedis</taxon>
        <taxon>Mucoromycota</taxon>
        <taxon>Mucoromycotina</taxon>
        <taxon>Umbelopsidomycetes</taxon>
        <taxon>Umbelopsidales</taxon>
        <taxon>Umbelopsidaceae</taxon>
        <taxon>Umbelopsis</taxon>
    </lineage>
</organism>
<keyword evidence="4" id="KW-1185">Reference proteome</keyword>
<protein>
    <recommendedName>
        <fullName evidence="1">DNA replication complex GINS protein SLD5</fullName>
    </recommendedName>
</protein>
<evidence type="ECO:0000256" key="1">
    <source>
        <dbReference type="PIRNR" id="PIRNR007764"/>
    </source>
</evidence>
<reference evidence="3" key="1">
    <citation type="submission" date="2020-12" db="EMBL/GenBank/DDBJ databases">
        <title>Metabolic potential, ecology and presence of endohyphal bacteria is reflected in genomic diversity of Mucoromycotina.</title>
        <authorList>
            <person name="Muszewska A."/>
            <person name="Okrasinska A."/>
            <person name="Steczkiewicz K."/>
            <person name="Drgas O."/>
            <person name="Orlowska M."/>
            <person name="Perlinska-Lenart U."/>
            <person name="Aleksandrzak-Piekarczyk T."/>
            <person name="Szatraj K."/>
            <person name="Zielenkiewicz U."/>
            <person name="Pilsyk S."/>
            <person name="Malc E."/>
            <person name="Mieczkowski P."/>
            <person name="Kruszewska J.S."/>
            <person name="Biernat P."/>
            <person name="Pawlowska J."/>
        </authorList>
    </citation>
    <scope>NUCLEOTIDE SEQUENCE</scope>
    <source>
        <strain evidence="3">WA0000067209</strain>
    </source>
</reference>
<dbReference type="Gene3D" id="1.20.58.1030">
    <property type="match status" value="2"/>
</dbReference>
<dbReference type="OrthoDB" id="338231at2759"/>
<comment type="caution">
    <text evidence="3">The sequence shown here is derived from an EMBL/GenBank/DDBJ whole genome shotgun (WGS) entry which is preliminary data.</text>
</comment>
<comment type="subcellular location">
    <subcellularLocation>
        <location evidence="1">Nucleus</location>
    </subcellularLocation>
</comment>
<dbReference type="Gene3D" id="3.40.5.60">
    <property type="match status" value="1"/>
</dbReference>
<gene>
    <name evidence="3" type="ORF">INT43_003733</name>
</gene>
<dbReference type="SUPFAM" id="SSF158573">
    <property type="entry name" value="GINS helical bundle-like"/>
    <property type="match status" value="1"/>
</dbReference>
<dbReference type="SUPFAM" id="SSF160059">
    <property type="entry name" value="PriA/YqbF domain"/>
    <property type="match status" value="1"/>
</dbReference>
<dbReference type="CDD" id="cd21692">
    <property type="entry name" value="GINS_B_Sld5"/>
    <property type="match status" value="1"/>
</dbReference>
<feature type="domain" description="DNA replication complex GINS protein SLD5 C-terminal" evidence="2">
    <location>
        <begin position="130"/>
        <end position="179"/>
    </location>
</feature>
<dbReference type="PIRSF" id="PIRSF007764">
    <property type="entry name" value="Sld5"/>
    <property type="match status" value="1"/>
</dbReference>
<dbReference type="InterPro" id="IPR031633">
    <property type="entry name" value="SLD5_C"/>
</dbReference>
<evidence type="ECO:0000313" key="3">
    <source>
        <dbReference type="EMBL" id="KAG2179946.1"/>
    </source>
</evidence>
<keyword evidence="1" id="KW-0235">DNA replication</keyword>
<dbReference type="GO" id="GO:0000811">
    <property type="term" value="C:GINS complex"/>
    <property type="evidence" value="ECO:0007669"/>
    <property type="project" value="UniProtKB-UniRule"/>
</dbReference>